<dbReference type="CDD" id="cd05374">
    <property type="entry name" value="17beta-HSD-like_SDR_c"/>
    <property type="match status" value="1"/>
</dbReference>
<comment type="similarity">
    <text evidence="1">Belongs to the short-chain dehydrogenases/reductases (SDR) family.</text>
</comment>
<dbReference type="Proteomes" id="UP000076871">
    <property type="component" value="Unassembled WGS sequence"/>
</dbReference>
<evidence type="ECO:0000313" key="4">
    <source>
        <dbReference type="Proteomes" id="UP000076871"/>
    </source>
</evidence>
<dbReference type="RefSeq" id="XP_040762823.1">
    <property type="nucleotide sequence ID" value="XM_040909201.1"/>
</dbReference>
<dbReference type="Pfam" id="PF00106">
    <property type="entry name" value="adh_short"/>
    <property type="match status" value="1"/>
</dbReference>
<dbReference type="EMBL" id="KV427632">
    <property type="protein sequence ID" value="KZT05083.1"/>
    <property type="molecule type" value="Genomic_DNA"/>
</dbReference>
<dbReference type="InterPro" id="IPR002347">
    <property type="entry name" value="SDR_fam"/>
</dbReference>
<reference evidence="3 4" key="1">
    <citation type="journal article" date="2016" name="Mol. Biol. Evol.">
        <title>Comparative Genomics of Early-Diverging Mushroom-Forming Fungi Provides Insights into the Origins of Lignocellulose Decay Capabilities.</title>
        <authorList>
            <person name="Nagy L.G."/>
            <person name="Riley R."/>
            <person name="Tritt A."/>
            <person name="Adam C."/>
            <person name="Daum C."/>
            <person name="Floudas D."/>
            <person name="Sun H."/>
            <person name="Yadav J.S."/>
            <person name="Pangilinan J."/>
            <person name="Larsson K.H."/>
            <person name="Matsuura K."/>
            <person name="Barry K."/>
            <person name="Labutti K."/>
            <person name="Kuo R."/>
            <person name="Ohm R.A."/>
            <person name="Bhattacharya S.S."/>
            <person name="Shirouzu T."/>
            <person name="Yoshinaga Y."/>
            <person name="Martin F.M."/>
            <person name="Grigoriev I.V."/>
            <person name="Hibbett D.S."/>
        </authorList>
    </citation>
    <scope>NUCLEOTIDE SEQUENCE [LARGE SCALE GENOMIC DNA]</scope>
    <source>
        <strain evidence="3 4">93-53</strain>
    </source>
</reference>
<dbReference type="InParanoid" id="A0A165DKI5"/>
<accession>A0A165DKI5</accession>
<dbReference type="InterPro" id="IPR051911">
    <property type="entry name" value="SDR_oxidoreductase"/>
</dbReference>
<dbReference type="OrthoDB" id="1274115at2759"/>
<keyword evidence="4" id="KW-1185">Reference proteome</keyword>
<name>A0A165DKI5_9APHY</name>
<organism evidence="3 4">
    <name type="scientific">Laetiporus sulphureus 93-53</name>
    <dbReference type="NCBI Taxonomy" id="1314785"/>
    <lineage>
        <taxon>Eukaryota</taxon>
        <taxon>Fungi</taxon>
        <taxon>Dikarya</taxon>
        <taxon>Basidiomycota</taxon>
        <taxon>Agaricomycotina</taxon>
        <taxon>Agaricomycetes</taxon>
        <taxon>Polyporales</taxon>
        <taxon>Laetiporus</taxon>
    </lineage>
</organism>
<dbReference type="GeneID" id="63826230"/>
<dbReference type="PANTHER" id="PTHR43976:SF16">
    <property type="entry name" value="SHORT-CHAIN DEHYDROGENASE_REDUCTASE FAMILY PROTEIN"/>
    <property type="match status" value="1"/>
</dbReference>
<dbReference type="GO" id="GO:0016491">
    <property type="term" value="F:oxidoreductase activity"/>
    <property type="evidence" value="ECO:0007669"/>
    <property type="project" value="UniProtKB-KW"/>
</dbReference>
<protein>
    <submittedName>
        <fullName evidence="3">NAD-P-binding protein</fullName>
    </submittedName>
</protein>
<dbReference type="Gene3D" id="3.40.50.720">
    <property type="entry name" value="NAD(P)-binding Rossmann-like Domain"/>
    <property type="match status" value="1"/>
</dbReference>
<dbReference type="SUPFAM" id="SSF51735">
    <property type="entry name" value="NAD(P)-binding Rossmann-fold domains"/>
    <property type="match status" value="1"/>
</dbReference>
<dbReference type="PANTHER" id="PTHR43976">
    <property type="entry name" value="SHORT CHAIN DEHYDROGENASE"/>
    <property type="match status" value="1"/>
</dbReference>
<gene>
    <name evidence="3" type="ORF">LAESUDRAFT_727336</name>
</gene>
<dbReference type="AlphaFoldDB" id="A0A165DKI5"/>
<keyword evidence="2" id="KW-0560">Oxidoreductase</keyword>
<evidence type="ECO:0000256" key="2">
    <source>
        <dbReference type="ARBA" id="ARBA00023002"/>
    </source>
</evidence>
<dbReference type="PRINTS" id="PR00081">
    <property type="entry name" value="GDHRDH"/>
</dbReference>
<proteinExistence type="inferred from homology"/>
<evidence type="ECO:0000313" key="3">
    <source>
        <dbReference type="EMBL" id="KZT05083.1"/>
    </source>
</evidence>
<sequence length="297" mass="33228">MTSNALADPEQKVWFITGTSSGFGRRLVTLVLARGDYVIGTVRRAEDFQVSVFETDRTRLHVIVLDLKDEKATMQEKVREAVSVWGRIDVLVNNAAWAPKSLLEEGGTSFVLDLFQTNVFGVLNLTNAVLPYMRERKSGTVVFFGSRSVWKADTILTGHYIATKGAIHALAETYAAELEPFNVRVVLAAPGGFRTENIHTAPIISEHQMSAYDDLRETELAIYHERWRQAPGDPVKAMELLIDVVKKEGKAEGREIPFYLILGSPTYEAARAHCGRLLQVMDQWEDVAKDLEFDADV</sequence>
<evidence type="ECO:0000256" key="1">
    <source>
        <dbReference type="ARBA" id="ARBA00006484"/>
    </source>
</evidence>
<dbReference type="InterPro" id="IPR036291">
    <property type="entry name" value="NAD(P)-bd_dom_sf"/>
</dbReference>
<dbReference type="STRING" id="1314785.A0A165DKI5"/>